<accession>E3LC93</accession>
<feature type="region of interest" description="Disordered" evidence="1">
    <location>
        <begin position="763"/>
        <end position="795"/>
    </location>
</feature>
<protein>
    <submittedName>
        <fullName evidence="2">Uncharacterized protein</fullName>
    </submittedName>
</protein>
<feature type="compositionally biased region" description="Basic and acidic residues" evidence="1">
    <location>
        <begin position="7"/>
        <end position="16"/>
    </location>
</feature>
<dbReference type="HOGENOM" id="CLU_253534_0_0_1"/>
<dbReference type="EMBL" id="DS268407">
    <property type="protein sequence ID" value="EFO82347.1"/>
    <property type="molecule type" value="Genomic_DNA"/>
</dbReference>
<feature type="region of interest" description="Disordered" evidence="1">
    <location>
        <begin position="545"/>
        <end position="580"/>
    </location>
</feature>
<proteinExistence type="predicted"/>
<keyword evidence="3" id="KW-1185">Reference proteome</keyword>
<feature type="region of interest" description="Disordered" evidence="1">
    <location>
        <begin position="1"/>
        <end position="29"/>
    </location>
</feature>
<feature type="compositionally biased region" description="Basic and acidic residues" evidence="1">
    <location>
        <begin position="786"/>
        <end position="795"/>
    </location>
</feature>
<gene>
    <name evidence="2" type="ORF">CRE_00003</name>
</gene>
<sequence length="1413" mass="161044">MPVYVEPQKHQQRNDGPEVSGAAPTGNFENHQTSMMVRQSYDHLPQINSDPMQNPASNMPIEYYTGVPVVQQPFEPTKRLQYASETVYYDVDSQMKKLGRPVNTACHPQQENFPTPAPTPSDCSGFTGPLRFQYNVRLAGDPQMVYQAQPVYQKNFGPVQPQYSQAPQQQYVANQSQFQTTQTPQQQFDAGPTQPEYFQSSQQQCNGGQVNPQIIQTHQQQLVAGQAQPQYSPSTQKQYVATSQPHLQSFQAPQQHYDSVATQVNCSQAPQQQFHAGQVHPQVAQVCQQQYVAAETQLQNCQALQQLLNTGPVDTRFIQAPSQHYVAQNQVQYSNTPQEPCIPGANQPQFVAGPPQQQYVAGPTQSQSQVLKEHINAGQSNSLVVQAQQQQSTLEQAQAHYNRQAQQYVAGQNYPQIIHILHPHPITEPPQPQYSQDSRYRGHAEQANPQVVRPHQQQFVATKAPAQYYQTTQHQCSVQSQALYSESPKTRNISGPDHPQLSQQHENHSRRSNAVPQQCNAVEMRYQNTRIPLQRYHLELNQPSCSQAAKQHHVARQNQPLRAQDAQKPSVTDSTQPQNYQAPQQQIFLRPNQPQHPQVQQNQQQYMVAQNQAQYTQSLEQQCSQTSQQQYVGVPAQVQNSHLPSQQMCTPSSVEQLQLTSSMDPQWNSGPQYAVFNVPIQGTMSFRMLWQPNSAIQSKPQSQPQLQNEMQPQLHSQPQLKPQDKSKTEQQAQPKPSKSQVPHQPQALQTGNSEEQILNLKPIPLQKQQQEVKDKIPEKTTSNDNLQERKIEKNLEENTSGNKIDLKFNPSYNKTLLLAGKINCTTKAVGVQTLNESTSSHDVNVTKLPMPKKNEPSKKQVNAATETERYKQNDNLKEKFCFLFFRAAEETPILSNGTMTFATEQSPKSYSSIVAKPCTTSRRILNSPSSARTSKLSYSTKMLKLGDYLVDSNLNSKKIEQRNISARTKLIVANKSSVIHELLTTPKLSNNENDVGLEISQQINDCKSRDWHQPEISKSVSDDDSFRVPKKVAKPVIIRKKKHIDLENEGNTKTCDNKEEFAKNDLDVVQPGTPTALQPAISEQVSSKENINPDDEKEYAEDKKVVEEEEFDLNAEKKELEEFKDIISGHCSAYNEAMTHARHGFKSFQLRDRVSKPDFGEIGERIFSFFEANSLANMIFSSKKVETKKFASKKASFYGTSGNLTNQKLKIFYERIEKVIEEEKESHRFIEDILFLMSDCGRRNLDELYMKMVLEFPGRFANCKRIMPLTLESFENIKTELDKKYLNYFIGYMNHQFTFRSFSPPVEQMNGLPPHEKLLIEKFKVSWHSAGVDFDELAKKYFETKRSQLMANRRSPQNECFIKFYTFLLEISSSIFSFDVSFRKCCEHPKADRTAFFLFDDISFFKLYFGYEA</sequence>
<reference evidence="2" key="1">
    <citation type="submission" date="2007-07" db="EMBL/GenBank/DDBJ databases">
        <title>PCAP assembly of the Caenorhabditis remanei genome.</title>
        <authorList>
            <consortium name="The Caenorhabditis remanei Sequencing Consortium"/>
            <person name="Wilson R.K."/>
        </authorList>
    </citation>
    <scope>NUCLEOTIDE SEQUENCE [LARGE SCALE GENOMIC DNA]</scope>
    <source>
        <strain evidence="2">PB4641</strain>
    </source>
</reference>
<organism evidence="3">
    <name type="scientific">Caenorhabditis remanei</name>
    <name type="common">Caenorhabditis vulgaris</name>
    <dbReference type="NCBI Taxonomy" id="31234"/>
    <lineage>
        <taxon>Eukaryota</taxon>
        <taxon>Metazoa</taxon>
        <taxon>Ecdysozoa</taxon>
        <taxon>Nematoda</taxon>
        <taxon>Chromadorea</taxon>
        <taxon>Rhabditida</taxon>
        <taxon>Rhabditina</taxon>
        <taxon>Rhabditomorpha</taxon>
        <taxon>Rhabditoidea</taxon>
        <taxon>Rhabditidae</taxon>
        <taxon>Peloderinae</taxon>
        <taxon>Caenorhabditis</taxon>
    </lineage>
</organism>
<feature type="compositionally biased region" description="Polar residues" evidence="1">
    <location>
        <begin position="695"/>
        <end position="720"/>
    </location>
</feature>
<feature type="region of interest" description="Disordered" evidence="1">
    <location>
        <begin position="840"/>
        <end position="864"/>
    </location>
</feature>
<feature type="region of interest" description="Disordered" evidence="1">
    <location>
        <begin position="695"/>
        <end position="751"/>
    </location>
</feature>
<feature type="region of interest" description="Disordered" evidence="1">
    <location>
        <begin position="480"/>
        <end position="515"/>
    </location>
</feature>
<evidence type="ECO:0000313" key="3">
    <source>
        <dbReference type="Proteomes" id="UP000008281"/>
    </source>
</evidence>
<dbReference type="Proteomes" id="UP000008281">
    <property type="component" value="Unassembled WGS sequence"/>
</dbReference>
<feature type="compositionally biased region" description="Polar residues" evidence="1">
    <location>
        <begin position="729"/>
        <end position="751"/>
    </location>
</feature>
<evidence type="ECO:0000256" key="1">
    <source>
        <dbReference type="SAM" id="MobiDB-lite"/>
    </source>
</evidence>
<dbReference type="InParanoid" id="E3LC93"/>
<feature type="compositionally biased region" description="Polar residues" evidence="1">
    <location>
        <begin position="556"/>
        <end position="575"/>
    </location>
</feature>
<dbReference type="OMA" id="ANCKRIM"/>
<feature type="region of interest" description="Disordered" evidence="1">
    <location>
        <begin position="424"/>
        <end position="455"/>
    </location>
</feature>
<evidence type="ECO:0000313" key="2">
    <source>
        <dbReference type="EMBL" id="EFO82347.1"/>
    </source>
</evidence>
<name>E3LC93_CAERE</name>